<dbReference type="RefSeq" id="WP_142085408.1">
    <property type="nucleotide sequence ID" value="NZ_VFPT01000004.1"/>
</dbReference>
<evidence type="ECO:0000256" key="10">
    <source>
        <dbReference type="ARBA" id="ARBA00022917"/>
    </source>
</evidence>
<evidence type="ECO:0000256" key="9">
    <source>
        <dbReference type="ARBA" id="ARBA00022840"/>
    </source>
</evidence>
<dbReference type="GO" id="GO:0006423">
    <property type="term" value="P:cysteinyl-tRNA aminoacylation"/>
    <property type="evidence" value="ECO:0007669"/>
    <property type="project" value="UniProtKB-UniRule"/>
</dbReference>
<dbReference type="PANTHER" id="PTHR10890:SF3">
    <property type="entry name" value="CYSTEINE--TRNA LIGASE, CYTOPLASMIC"/>
    <property type="match status" value="1"/>
</dbReference>
<evidence type="ECO:0000256" key="7">
    <source>
        <dbReference type="ARBA" id="ARBA00022741"/>
    </source>
</evidence>
<dbReference type="Pfam" id="PF01406">
    <property type="entry name" value="tRNA-synt_1e"/>
    <property type="match status" value="1"/>
</dbReference>
<keyword evidence="10 12" id="KW-0648">Protein biosynthesis</keyword>
<evidence type="ECO:0000256" key="2">
    <source>
        <dbReference type="ARBA" id="ARBA00005594"/>
    </source>
</evidence>
<comment type="subunit">
    <text evidence="3 12">Monomer.</text>
</comment>
<evidence type="ECO:0000256" key="8">
    <source>
        <dbReference type="ARBA" id="ARBA00022833"/>
    </source>
</evidence>
<comment type="caution">
    <text evidence="14">The sequence shown here is derived from an EMBL/GenBank/DDBJ whole genome shotgun (WGS) entry which is preliminary data.</text>
</comment>
<dbReference type="InterPro" id="IPR056411">
    <property type="entry name" value="CysS_C"/>
</dbReference>
<feature type="domain" description="Cysteinyl-tRNA synthetase class Ia DALR" evidence="13">
    <location>
        <begin position="332"/>
        <end position="391"/>
    </location>
</feature>
<comment type="catalytic activity">
    <reaction evidence="12">
        <text>tRNA(Cys) + L-cysteine + ATP = L-cysteinyl-tRNA(Cys) + AMP + diphosphate</text>
        <dbReference type="Rhea" id="RHEA:17773"/>
        <dbReference type="Rhea" id="RHEA-COMP:9661"/>
        <dbReference type="Rhea" id="RHEA-COMP:9679"/>
        <dbReference type="ChEBI" id="CHEBI:30616"/>
        <dbReference type="ChEBI" id="CHEBI:33019"/>
        <dbReference type="ChEBI" id="CHEBI:35235"/>
        <dbReference type="ChEBI" id="CHEBI:78442"/>
        <dbReference type="ChEBI" id="CHEBI:78517"/>
        <dbReference type="ChEBI" id="CHEBI:456215"/>
        <dbReference type="EC" id="6.1.1.16"/>
    </reaction>
</comment>
<dbReference type="InterPro" id="IPR014729">
    <property type="entry name" value="Rossmann-like_a/b/a_fold"/>
</dbReference>
<gene>
    <name evidence="12" type="primary">cysS</name>
    <name evidence="14" type="ORF">BD293_4153</name>
</gene>
<feature type="binding site" evidence="12">
    <location>
        <position position="263"/>
    </location>
    <ligand>
        <name>ATP</name>
        <dbReference type="ChEBI" id="CHEBI:30616"/>
    </ligand>
</feature>
<dbReference type="AlphaFoldDB" id="A0A543K458"/>
<dbReference type="CDD" id="cd00672">
    <property type="entry name" value="CysRS_core"/>
    <property type="match status" value="1"/>
</dbReference>
<dbReference type="EC" id="6.1.1.16" evidence="12"/>
<dbReference type="GO" id="GO:0005829">
    <property type="term" value="C:cytosol"/>
    <property type="evidence" value="ECO:0007669"/>
    <property type="project" value="TreeGrafter"/>
</dbReference>
<dbReference type="GO" id="GO:0005524">
    <property type="term" value="F:ATP binding"/>
    <property type="evidence" value="ECO:0007669"/>
    <property type="project" value="UniProtKB-UniRule"/>
</dbReference>
<comment type="subcellular location">
    <subcellularLocation>
        <location evidence="1 12">Cytoplasm</location>
    </subcellularLocation>
</comment>
<keyword evidence="11 12" id="KW-0030">Aminoacyl-tRNA synthetase</keyword>
<evidence type="ECO:0000256" key="4">
    <source>
        <dbReference type="ARBA" id="ARBA00022490"/>
    </source>
</evidence>
<dbReference type="SUPFAM" id="SSF47323">
    <property type="entry name" value="Anticodon-binding domain of a subclass of class I aminoacyl-tRNA synthetases"/>
    <property type="match status" value="1"/>
</dbReference>
<dbReference type="PANTHER" id="PTHR10890">
    <property type="entry name" value="CYSTEINYL-TRNA SYNTHETASE"/>
    <property type="match status" value="1"/>
</dbReference>
<evidence type="ECO:0000256" key="1">
    <source>
        <dbReference type="ARBA" id="ARBA00004496"/>
    </source>
</evidence>
<dbReference type="InterPro" id="IPR015273">
    <property type="entry name" value="Cys-tRNA-synt_Ia_DALR"/>
</dbReference>
<dbReference type="HAMAP" id="MF_00041">
    <property type="entry name" value="Cys_tRNA_synth"/>
    <property type="match status" value="1"/>
</dbReference>
<proteinExistence type="inferred from homology"/>
<evidence type="ECO:0000313" key="15">
    <source>
        <dbReference type="Proteomes" id="UP000320582"/>
    </source>
</evidence>
<comment type="cofactor">
    <cofactor evidence="12">
        <name>Zn(2+)</name>
        <dbReference type="ChEBI" id="CHEBI:29105"/>
    </cofactor>
    <text evidence="12">Binds 1 zinc ion per subunit.</text>
</comment>
<feature type="short sequence motif" description="'KMSKS' region" evidence="12">
    <location>
        <begin position="260"/>
        <end position="264"/>
    </location>
</feature>
<name>A0A543K458_9RHOB</name>
<sequence>MALNLFNSMGRQVAPFVPQDAGHVRMYVCGPTVYSYAHIGNARPAVVFDVLARRLRALFPRVAYARNITDVDDKIIAAAAAEGVARDVIANRFTRAYHADLSALGVAPPDIEPRATGHISQMIAMIEGLIAAGRAYATDGHVLFHIPAFPAYGRLSGANPDEMLTGARVEVAPWKRDPRDFVLWKPSAPDQPGWDSPWGFGRPGWHIECSAMIRAHLGDRIDIHGGGIDLRFPHHENEIAQGTQARFWVHNGHVTVSGAKMSKSLGNVLLVRDLLADAPGEAIRYALLSAQYRQPLDWTLETPRAAKSALDRLYGALRDQPEATALPEDMAPVLAALDDDLNTPAALAALHALAGQVHGSSDLARRAELTAALRQGGAFLGLLQQDPQVWAQAGTVEAVRIDALVAARGQARAAKDWARADALRDELAALGVEVEDAGSTSRWRVRA</sequence>
<keyword evidence="8 12" id="KW-0862">Zinc</keyword>
<protein>
    <recommendedName>
        <fullName evidence="12">Cysteine--tRNA ligase</fullName>
        <ecNumber evidence="12">6.1.1.16</ecNumber>
    </recommendedName>
    <alternativeName>
        <fullName evidence="12">Cysteinyl-tRNA synthetase</fullName>
        <shortName evidence="12">CysRS</shortName>
    </alternativeName>
</protein>
<reference evidence="14 15" key="1">
    <citation type="submission" date="2019-06" db="EMBL/GenBank/DDBJ databases">
        <title>Genomic Encyclopedia of Archaeal and Bacterial Type Strains, Phase II (KMG-II): from individual species to whole genera.</title>
        <authorList>
            <person name="Goeker M."/>
        </authorList>
    </citation>
    <scope>NUCLEOTIDE SEQUENCE [LARGE SCALE GENOMIC DNA]</scope>
    <source>
        <strain evidence="14 15">DSM 18423</strain>
    </source>
</reference>
<dbReference type="Proteomes" id="UP000320582">
    <property type="component" value="Unassembled WGS sequence"/>
</dbReference>
<dbReference type="InterPro" id="IPR032678">
    <property type="entry name" value="tRNA-synt_1_cat_dom"/>
</dbReference>
<dbReference type="Gene3D" id="3.40.50.620">
    <property type="entry name" value="HUPs"/>
    <property type="match status" value="1"/>
</dbReference>
<comment type="similarity">
    <text evidence="2 12">Belongs to the class-I aminoacyl-tRNA synthetase family.</text>
</comment>
<dbReference type="NCBIfam" id="TIGR00435">
    <property type="entry name" value="cysS"/>
    <property type="match status" value="1"/>
</dbReference>
<feature type="binding site" evidence="12">
    <location>
        <position position="238"/>
    </location>
    <ligand>
        <name>Zn(2+)</name>
        <dbReference type="ChEBI" id="CHEBI:29105"/>
    </ligand>
</feature>
<dbReference type="Gene3D" id="1.20.120.1910">
    <property type="entry name" value="Cysteine-tRNA ligase, C-terminal anti-codon recognition domain"/>
    <property type="match status" value="1"/>
</dbReference>
<evidence type="ECO:0000256" key="3">
    <source>
        <dbReference type="ARBA" id="ARBA00011245"/>
    </source>
</evidence>
<dbReference type="SMART" id="SM00840">
    <property type="entry name" value="DALR_2"/>
    <property type="match status" value="1"/>
</dbReference>
<evidence type="ECO:0000256" key="12">
    <source>
        <dbReference type="HAMAP-Rule" id="MF_00041"/>
    </source>
</evidence>
<dbReference type="GO" id="GO:0008270">
    <property type="term" value="F:zinc ion binding"/>
    <property type="evidence" value="ECO:0007669"/>
    <property type="project" value="UniProtKB-UniRule"/>
</dbReference>
<dbReference type="PRINTS" id="PR00983">
    <property type="entry name" value="TRNASYNTHCYS"/>
</dbReference>
<keyword evidence="6 12" id="KW-0479">Metal-binding</keyword>
<evidence type="ECO:0000256" key="6">
    <source>
        <dbReference type="ARBA" id="ARBA00022723"/>
    </source>
</evidence>
<feature type="short sequence motif" description="'HIGH' region" evidence="12">
    <location>
        <begin position="31"/>
        <end position="41"/>
    </location>
</feature>
<dbReference type="Pfam" id="PF09190">
    <property type="entry name" value="DALR_2"/>
    <property type="match status" value="1"/>
</dbReference>
<dbReference type="InterPro" id="IPR009080">
    <property type="entry name" value="tRNAsynth_Ia_anticodon-bd"/>
</dbReference>
<evidence type="ECO:0000313" key="14">
    <source>
        <dbReference type="EMBL" id="TQM89845.1"/>
    </source>
</evidence>
<evidence type="ECO:0000256" key="11">
    <source>
        <dbReference type="ARBA" id="ARBA00023146"/>
    </source>
</evidence>
<dbReference type="InterPro" id="IPR015803">
    <property type="entry name" value="Cys-tRNA-ligase"/>
</dbReference>
<feature type="binding site" evidence="12">
    <location>
        <position position="234"/>
    </location>
    <ligand>
        <name>Zn(2+)</name>
        <dbReference type="ChEBI" id="CHEBI:29105"/>
    </ligand>
</feature>
<keyword evidence="4 12" id="KW-0963">Cytoplasm</keyword>
<dbReference type="OrthoDB" id="9815130at2"/>
<keyword evidence="15" id="KW-1185">Reference proteome</keyword>
<feature type="binding site" evidence="12">
    <location>
        <position position="209"/>
    </location>
    <ligand>
        <name>Zn(2+)</name>
        <dbReference type="ChEBI" id="CHEBI:29105"/>
    </ligand>
</feature>
<keyword evidence="9 12" id="KW-0067">ATP-binding</keyword>
<dbReference type="InterPro" id="IPR024909">
    <property type="entry name" value="Cys-tRNA/MSH_ligase"/>
</dbReference>
<organism evidence="14 15">
    <name type="scientific">Roseinatronobacter monicus</name>
    <dbReference type="NCBI Taxonomy" id="393481"/>
    <lineage>
        <taxon>Bacteria</taxon>
        <taxon>Pseudomonadati</taxon>
        <taxon>Pseudomonadota</taxon>
        <taxon>Alphaproteobacteria</taxon>
        <taxon>Rhodobacterales</taxon>
        <taxon>Paracoccaceae</taxon>
        <taxon>Roseinatronobacter</taxon>
    </lineage>
</organism>
<evidence type="ECO:0000256" key="5">
    <source>
        <dbReference type="ARBA" id="ARBA00022598"/>
    </source>
</evidence>
<accession>A0A543K458</accession>
<keyword evidence="5 12" id="KW-0436">Ligase</keyword>
<feature type="binding site" evidence="12">
    <location>
        <position position="29"/>
    </location>
    <ligand>
        <name>Zn(2+)</name>
        <dbReference type="ChEBI" id="CHEBI:29105"/>
    </ligand>
</feature>
<keyword evidence="7 12" id="KW-0547">Nucleotide-binding</keyword>
<evidence type="ECO:0000259" key="13">
    <source>
        <dbReference type="SMART" id="SM00840"/>
    </source>
</evidence>
<dbReference type="EMBL" id="VFPT01000004">
    <property type="protein sequence ID" value="TQM89845.1"/>
    <property type="molecule type" value="Genomic_DNA"/>
</dbReference>
<dbReference type="GO" id="GO:0004817">
    <property type="term" value="F:cysteine-tRNA ligase activity"/>
    <property type="evidence" value="ECO:0007669"/>
    <property type="project" value="UniProtKB-UniRule"/>
</dbReference>
<dbReference type="Pfam" id="PF23493">
    <property type="entry name" value="CysS_C"/>
    <property type="match status" value="1"/>
</dbReference>
<dbReference type="SUPFAM" id="SSF52374">
    <property type="entry name" value="Nucleotidylyl transferase"/>
    <property type="match status" value="1"/>
</dbReference>